<accession>A0ABW8NJT3</accession>
<dbReference type="RefSeq" id="WP_416206192.1">
    <property type="nucleotide sequence ID" value="NZ_JBBKTX010000013.1"/>
</dbReference>
<dbReference type="SUPFAM" id="SSF53850">
    <property type="entry name" value="Periplasmic binding protein-like II"/>
    <property type="match status" value="1"/>
</dbReference>
<dbReference type="PANTHER" id="PTHR31528:SF15">
    <property type="entry name" value="RIBOFLAVIN-BINDING PROTEIN RIBY"/>
    <property type="match status" value="1"/>
</dbReference>
<dbReference type="InterPro" id="IPR027939">
    <property type="entry name" value="NMT1/THI5"/>
</dbReference>
<dbReference type="Proteomes" id="UP001620597">
    <property type="component" value="Unassembled WGS sequence"/>
</dbReference>
<evidence type="ECO:0000313" key="3">
    <source>
        <dbReference type="EMBL" id="MFK4753111.1"/>
    </source>
</evidence>
<dbReference type="PANTHER" id="PTHR31528">
    <property type="entry name" value="4-AMINO-5-HYDROXYMETHYL-2-METHYLPYRIMIDINE PHOSPHATE SYNTHASE THI11-RELATED"/>
    <property type="match status" value="1"/>
</dbReference>
<feature type="signal peptide" evidence="1">
    <location>
        <begin position="1"/>
        <end position="26"/>
    </location>
</feature>
<feature type="chain" id="PRO_5045263075" evidence="1">
    <location>
        <begin position="27"/>
        <end position="352"/>
    </location>
</feature>
<comment type="caution">
    <text evidence="3">The sequence shown here is derived from an EMBL/GenBank/DDBJ whole genome shotgun (WGS) entry which is preliminary data.</text>
</comment>
<evidence type="ECO:0000313" key="4">
    <source>
        <dbReference type="Proteomes" id="UP001620597"/>
    </source>
</evidence>
<proteinExistence type="predicted"/>
<name>A0ABW8NJT3_9GAMM</name>
<feature type="domain" description="SsuA/THI5-like" evidence="2">
    <location>
        <begin position="42"/>
        <end position="253"/>
    </location>
</feature>
<evidence type="ECO:0000259" key="2">
    <source>
        <dbReference type="Pfam" id="PF09084"/>
    </source>
</evidence>
<evidence type="ECO:0000256" key="1">
    <source>
        <dbReference type="SAM" id="SignalP"/>
    </source>
</evidence>
<reference evidence="3 4" key="1">
    <citation type="submission" date="2024-03" db="EMBL/GenBank/DDBJ databases">
        <title>High-quality draft genome sequence of Oceanobacter sp. wDCs-4.</title>
        <authorList>
            <person name="Dong C."/>
        </authorList>
    </citation>
    <scope>NUCLEOTIDE SEQUENCE [LARGE SCALE GENOMIC DNA]</scope>
    <source>
        <strain evidence="4">wDCs-4</strain>
    </source>
</reference>
<dbReference type="Gene3D" id="3.40.190.10">
    <property type="entry name" value="Periplasmic binding protein-like II"/>
    <property type="match status" value="2"/>
</dbReference>
<sequence length="352" mass="37431">MKLFSKTLVRASMVSAAMIWSTFSQAELQEITYLMPAPPTLPAFAPWTLAQYKGYFAEENLKVNFVTARGGVDVAKQIGSGNAMVGGAIGDTPLIVRANGIPVKAVAVLGAGSLTVLAMGDDSGVKSVADLKGKTVTVMSYSDTTYYALLATLKKAGLSKTDLDIQAAGPAGVWKLFAAGKADAMAGAPDWVISARDGGRSVSLMPEANMFDSMAQAILASDDAINNHPDIVQGVVTATLKGMRDIMADPQQAAIDFATAVPSFKGREDYLERAFALFNERVYKNQLMPGLIDENRLAGVAKFYLDEGIVKHAVSLQDLFTNEFAKNARPGASITSQSTKPHILVTAIDERQ</sequence>
<gene>
    <name evidence="3" type="ORF">WG929_11875</name>
</gene>
<protein>
    <submittedName>
        <fullName evidence="3">ABC transporter substrate-binding protein</fullName>
    </submittedName>
</protein>
<dbReference type="InterPro" id="IPR015168">
    <property type="entry name" value="SsuA/THI5"/>
</dbReference>
<organism evidence="3 4">
    <name type="scientific">Oceanobacter antarcticus</name>
    <dbReference type="NCBI Taxonomy" id="3133425"/>
    <lineage>
        <taxon>Bacteria</taxon>
        <taxon>Pseudomonadati</taxon>
        <taxon>Pseudomonadota</taxon>
        <taxon>Gammaproteobacteria</taxon>
        <taxon>Oceanospirillales</taxon>
        <taxon>Oceanospirillaceae</taxon>
        <taxon>Oceanobacter</taxon>
    </lineage>
</organism>
<keyword evidence="4" id="KW-1185">Reference proteome</keyword>
<keyword evidence="1" id="KW-0732">Signal</keyword>
<dbReference type="Pfam" id="PF09084">
    <property type="entry name" value="NMT1"/>
    <property type="match status" value="1"/>
</dbReference>
<dbReference type="EMBL" id="JBBKTX010000013">
    <property type="protein sequence ID" value="MFK4753111.1"/>
    <property type="molecule type" value="Genomic_DNA"/>
</dbReference>